<name>X6MFJ2_RETFI</name>
<reference evidence="4 5" key="1">
    <citation type="journal article" date="2013" name="Curr. Biol.">
        <title>The Genome of the Foraminiferan Reticulomyxa filosa.</title>
        <authorList>
            <person name="Glockner G."/>
            <person name="Hulsmann N."/>
            <person name="Schleicher M."/>
            <person name="Noegel A.A."/>
            <person name="Eichinger L."/>
            <person name="Gallinger C."/>
            <person name="Pawlowski J."/>
            <person name="Sierra R."/>
            <person name="Euteneuer U."/>
            <person name="Pillet L."/>
            <person name="Moustafa A."/>
            <person name="Platzer M."/>
            <person name="Groth M."/>
            <person name="Szafranski K."/>
            <person name="Schliwa M."/>
        </authorList>
    </citation>
    <scope>NUCLEOTIDE SEQUENCE [LARGE SCALE GENOMIC DNA]</scope>
</reference>
<dbReference type="InterPro" id="IPR015943">
    <property type="entry name" value="WD40/YVTN_repeat-like_dom_sf"/>
</dbReference>
<dbReference type="Gene3D" id="2.130.10.10">
    <property type="entry name" value="YVTN repeat-like/Quinoprotein amine dehydrogenase"/>
    <property type="match status" value="2"/>
</dbReference>
<keyword evidence="1 3" id="KW-0853">WD repeat</keyword>
<protein>
    <submittedName>
        <fullName evidence="4">WD-40 repeat protein</fullName>
    </submittedName>
</protein>
<accession>X6MFJ2</accession>
<dbReference type="OrthoDB" id="338622at2759"/>
<dbReference type="InterPro" id="IPR036322">
    <property type="entry name" value="WD40_repeat_dom_sf"/>
</dbReference>
<feature type="repeat" description="WD" evidence="3">
    <location>
        <begin position="293"/>
        <end position="341"/>
    </location>
</feature>
<dbReference type="PROSITE" id="PS00678">
    <property type="entry name" value="WD_REPEATS_1"/>
    <property type="match status" value="5"/>
</dbReference>
<dbReference type="Proteomes" id="UP000023152">
    <property type="component" value="Unassembled WGS sequence"/>
</dbReference>
<dbReference type="AlphaFoldDB" id="X6MFJ2"/>
<dbReference type="GO" id="GO:1990234">
    <property type="term" value="C:transferase complex"/>
    <property type="evidence" value="ECO:0007669"/>
    <property type="project" value="UniProtKB-ARBA"/>
</dbReference>
<gene>
    <name evidence="4" type="ORF">RFI_25566</name>
</gene>
<evidence type="ECO:0000256" key="2">
    <source>
        <dbReference type="ARBA" id="ARBA00022737"/>
    </source>
</evidence>
<dbReference type="Pfam" id="PF00400">
    <property type="entry name" value="WD40"/>
    <property type="match status" value="6"/>
</dbReference>
<dbReference type="PANTHER" id="PTHR22847">
    <property type="entry name" value="WD40 REPEAT PROTEIN"/>
    <property type="match status" value="1"/>
</dbReference>
<dbReference type="PRINTS" id="PR00320">
    <property type="entry name" value="GPROTEINBRPT"/>
</dbReference>
<feature type="repeat" description="WD" evidence="3">
    <location>
        <begin position="186"/>
        <end position="229"/>
    </location>
</feature>
<dbReference type="InterPro" id="IPR020472">
    <property type="entry name" value="WD40_PAC1"/>
</dbReference>
<keyword evidence="2" id="KW-0677">Repeat</keyword>
<organism evidence="4 5">
    <name type="scientific">Reticulomyxa filosa</name>
    <dbReference type="NCBI Taxonomy" id="46433"/>
    <lineage>
        <taxon>Eukaryota</taxon>
        <taxon>Sar</taxon>
        <taxon>Rhizaria</taxon>
        <taxon>Retaria</taxon>
        <taxon>Foraminifera</taxon>
        <taxon>Monothalamids</taxon>
        <taxon>Reticulomyxidae</taxon>
        <taxon>Reticulomyxa</taxon>
    </lineage>
</organism>
<evidence type="ECO:0000313" key="4">
    <source>
        <dbReference type="EMBL" id="ETO11810.1"/>
    </source>
</evidence>
<proteinExistence type="predicted"/>
<dbReference type="CDD" id="cd00200">
    <property type="entry name" value="WD40"/>
    <property type="match status" value="1"/>
</dbReference>
<feature type="repeat" description="WD" evidence="3">
    <location>
        <begin position="142"/>
        <end position="185"/>
    </location>
</feature>
<dbReference type="EMBL" id="ASPP01022007">
    <property type="protein sequence ID" value="ETO11810.1"/>
    <property type="molecule type" value="Genomic_DNA"/>
</dbReference>
<comment type="caution">
    <text evidence="4">The sequence shown here is derived from an EMBL/GenBank/DDBJ whole genome shotgun (WGS) entry which is preliminary data.</text>
</comment>
<evidence type="ECO:0000313" key="5">
    <source>
        <dbReference type="Proteomes" id="UP000023152"/>
    </source>
</evidence>
<evidence type="ECO:0000256" key="3">
    <source>
        <dbReference type="PROSITE-ProRule" id="PRU00221"/>
    </source>
</evidence>
<dbReference type="SMART" id="SM00320">
    <property type="entry name" value="WD40"/>
    <property type="match status" value="6"/>
</dbReference>
<dbReference type="PANTHER" id="PTHR22847:SF637">
    <property type="entry name" value="WD REPEAT DOMAIN 5B"/>
    <property type="match status" value="1"/>
</dbReference>
<dbReference type="InterPro" id="IPR001680">
    <property type="entry name" value="WD40_rpt"/>
</dbReference>
<dbReference type="InterPro" id="IPR019775">
    <property type="entry name" value="WD40_repeat_CS"/>
</dbReference>
<evidence type="ECO:0000256" key="1">
    <source>
        <dbReference type="ARBA" id="ARBA00022574"/>
    </source>
</evidence>
<dbReference type="PROSITE" id="PS50082">
    <property type="entry name" value="WD_REPEATS_2"/>
    <property type="match status" value="5"/>
</dbReference>
<feature type="repeat" description="WD" evidence="3">
    <location>
        <begin position="266"/>
        <end position="292"/>
    </location>
</feature>
<sequence length="441" mass="50571">MKYFVKDSYNPFKTEKFIYFFSLMSAKMSSKRKKNIRVNKKPISAQQSLVNFVETLGKLLEKIEIEIVIANWIRISNIKLGWIHDFDKLVVKYVMFSCFLHTGYVWGIDYSIVDGNHLLCSGSEDNTVCVCDVEKKEQIRLFNEHLGPVYCVKFSSYHCRNVICSSSYDKTIRFWDFKHNRQLKTLNEHTGWIGCIEFSSFNGGRYLCSGSRDKNILLWDVETYKVLHVFKGHKNTVRCLAISPLQSYSSSINNNKSNKIGTIGGNGHTICSGSYDNTIRIWDIETTKQLNIFRGHRDQIMSVKYGSNELGINGGANTVLSGSYDKSVRLWDIRSGQQIQEFYGHKYAIFTVEYSPFVGNNIEVSRNSNVICSGSADNTICFWDIRSNKQKLYVIKGSYEDKGIACFKFLKLKTAIKSANNPEHCVSLCYGSYSGFVRIWQ</sequence>
<feature type="repeat" description="WD" evidence="3">
    <location>
        <begin position="362"/>
        <end position="393"/>
    </location>
</feature>
<dbReference type="PROSITE" id="PS50294">
    <property type="entry name" value="WD_REPEATS_REGION"/>
    <property type="match status" value="3"/>
</dbReference>
<dbReference type="SUPFAM" id="SSF50978">
    <property type="entry name" value="WD40 repeat-like"/>
    <property type="match status" value="1"/>
</dbReference>
<keyword evidence="5" id="KW-1185">Reference proteome</keyword>